<organism evidence="2 3">
    <name type="scientific">Salinarimonas ramus</name>
    <dbReference type="NCBI Taxonomy" id="690164"/>
    <lineage>
        <taxon>Bacteria</taxon>
        <taxon>Pseudomonadati</taxon>
        <taxon>Pseudomonadota</taxon>
        <taxon>Alphaproteobacteria</taxon>
        <taxon>Hyphomicrobiales</taxon>
        <taxon>Salinarimonadaceae</taxon>
        <taxon>Salinarimonas</taxon>
    </lineage>
</organism>
<evidence type="ECO:0000313" key="2">
    <source>
        <dbReference type="EMBL" id="GGK31816.1"/>
    </source>
</evidence>
<evidence type="ECO:0000259" key="1">
    <source>
        <dbReference type="Pfam" id="PF09722"/>
    </source>
</evidence>
<name>A0A917V3K6_9HYPH</name>
<dbReference type="Proteomes" id="UP000600449">
    <property type="component" value="Unassembled WGS sequence"/>
</dbReference>
<dbReference type="EMBL" id="BMMF01000005">
    <property type="protein sequence ID" value="GGK31816.1"/>
    <property type="molecule type" value="Genomic_DNA"/>
</dbReference>
<keyword evidence="3" id="KW-1185">Reference proteome</keyword>
<protein>
    <recommendedName>
        <fullName evidence="1">Antitoxin Xre/MbcA/ParS-like toxin-binding domain-containing protein</fullName>
    </recommendedName>
</protein>
<dbReference type="AlphaFoldDB" id="A0A917V3K6"/>
<proteinExistence type="predicted"/>
<gene>
    <name evidence="2" type="ORF">GCM10011322_18000</name>
</gene>
<feature type="domain" description="Antitoxin Xre/MbcA/ParS-like toxin-binding" evidence="1">
    <location>
        <begin position="68"/>
        <end position="109"/>
    </location>
</feature>
<dbReference type="Pfam" id="PF09722">
    <property type="entry name" value="Xre_MbcA_ParS_C"/>
    <property type="match status" value="1"/>
</dbReference>
<dbReference type="Gene3D" id="1.10.260.40">
    <property type="entry name" value="lambda repressor-like DNA-binding domains"/>
    <property type="match status" value="1"/>
</dbReference>
<dbReference type="InterPro" id="IPR010982">
    <property type="entry name" value="Lambda_DNA-bd_dom_sf"/>
</dbReference>
<evidence type="ECO:0000313" key="3">
    <source>
        <dbReference type="Proteomes" id="UP000600449"/>
    </source>
</evidence>
<dbReference type="InterPro" id="IPR024467">
    <property type="entry name" value="Xre/MbcA/ParS-like_toxin-bd"/>
</dbReference>
<comment type="caution">
    <text evidence="2">The sequence shown here is derived from an EMBL/GenBank/DDBJ whole genome shotgun (WGS) entry which is preliminary data.</text>
</comment>
<reference evidence="2 3" key="1">
    <citation type="journal article" date="2014" name="Int. J. Syst. Evol. Microbiol.">
        <title>Complete genome sequence of Corynebacterium casei LMG S-19264T (=DSM 44701T), isolated from a smear-ripened cheese.</title>
        <authorList>
            <consortium name="US DOE Joint Genome Institute (JGI-PGF)"/>
            <person name="Walter F."/>
            <person name="Albersmeier A."/>
            <person name="Kalinowski J."/>
            <person name="Ruckert C."/>
        </authorList>
    </citation>
    <scope>NUCLEOTIDE SEQUENCE [LARGE SCALE GENOMIC DNA]</scope>
    <source>
        <strain evidence="2 3">CGMCC 1.9161</strain>
    </source>
</reference>
<accession>A0A917V3K6</accession>
<sequence>MARGVCGRLDVIRDKGMIPSADLAKIIDASPETVSRWRQGRAHPRPEAERMILQLEYVVEQLSGIYEPAEARLWLFSPQKLLDGATPVDAIRQGRIDDVRRLVDESRDGVYM</sequence>
<dbReference type="GO" id="GO:0003677">
    <property type="term" value="F:DNA binding"/>
    <property type="evidence" value="ECO:0007669"/>
    <property type="project" value="InterPro"/>
</dbReference>